<protein>
    <submittedName>
        <fullName evidence="2">Uncharacterized protein</fullName>
    </submittedName>
</protein>
<keyword evidence="3" id="KW-1185">Reference proteome</keyword>
<proteinExistence type="predicted"/>
<keyword evidence="1" id="KW-0472">Membrane</keyword>
<sequence length="168" mass="17561">MRQNDTPAAGSNTSNILTAPLPQAVITGALTLIPARNYPTWLRKSLVWGPTVVGVAGAVCFTAKPDVRAKLTERLPSAERSAPGAQKIEANAARSVVPTPARKATTLIVTGGGVGAIVSVLTAGGFWADEKIEHALRRINVPFPRVVMGAVAGLAAWYQAKQDDARNA</sequence>
<reference evidence="3" key="1">
    <citation type="journal article" date="2019" name="Int. J. Syst. Evol. Microbiol.">
        <title>The Global Catalogue of Microorganisms (GCM) 10K type strain sequencing project: providing services to taxonomists for standard genome sequencing and annotation.</title>
        <authorList>
            <consortium name="The Broad Institute Genomics Platform"/>
            <consortium name="The Broad Institute Genome Sequencing Center for Infectious Disease"/>
            <person name="Wu L."/>
            <person name="Ma J."/>
        </authorList>
    </citation>
    <scope>NUCLEOTIDE SEQUENCE [LARGE SCALE GENOMIC DNA]</scope>
    <source>
        <strain evidence="3">JCM 13595</strain>
    </source>
</reference>
<feature type="transmembrane region" description="Helical" evidence="1">
    <location>
        <begin position="139"/>
        <end position="158"/>
    </location>
</feature>
<dbReference type="EMBL" id="BAAAMN010000009">
    <property type="protein sequence ID" value="GAA2028809.1"/>
    <property type="molecule type" value="Genomic_DNA"/>
</dbReference>
<keyword evidence="1" id="KW-0812">Transmembrane</keyword>
<comment type="caution">
    <text evidence="2">The sequence shown here is derived from an EMBL/GenBank/DDBJ whole genome shotgun (WGS) entry which is preliminary data.</text>
</comment>
<evidence type="ECO:0000313" key="2">
    <source>
        <dbReference type="EMBL" id="GAA2028809.1"/>
    </source>
</evidence>
<dbReference type="Proteomes" id="UP001501461">
    <property type="component" value="Unassembled WGS sequence"/>
</dbReference>
<evidence type="ECO:0000313" key="3">
    <source>
        <dbReference type="Proteomes" id="UP001501461"/>
    </source>
</evidence>
<feature type="transmembrane region" description="Helical" evidence="1">
    <location>
        <begin position="104"/>
        <end position="127"/>
    </location>
</feature>
<organism evidence="2 3">
    <name type="scientific">Yaniella flava</name>
    <dbReference type="NCBI Taxonomy" id="287930"/>
    <lineage>
        <taxon>Bacteria</taxon>
        <taxon>Bacillati</taxon>
        <taxon>Actinomycetota</taxon>
        <taxon>Actinomycetes</taxon>
        <taxon>Micrococcales</taxon>
        <taxon>Micrococcaceae</taxon>
        <taxon>Yaniella</taxon>
    </lineage>
</organism>
<evidence type="ECO:0000256" key="1">
    <source>
        <dbReference type="SAM" id="Phobius"/>
    </source>
</evidence>
<gene>
    <name evidence="2" type="ORF">GCM10009720_05780</name>
</gene>
<dbReference type="RefSeq" id="WP_343956087.1">
    <property type="nucleotide sequence ID" value="NZ_BAAAMN010000009.1"/>
</dbReference>
<accession>A0ABP5FL40</accession>
<keyword evidence="1" id="KW-1133">Transmembrane helix</keyword>
<name>A0ABP5FL40_9MICC</name>